<keyword evidence="5 11" id="KW-0479">Metal-binding</keyword>
<evidence type="ECO:0000256" key="6">
    <source>
        <dbReference type="ARBA" id="ARBA00022741"/>
    </source>
</evidence>
<dbReference type="Gene3D" id="2.170.8.10">
    <property type="entry name" value="Phosphoenolpyruvate Carboxykinase, domain 2"/>
    <property type="match status" value="1"/>
</dbReference>
<evidence type="ECO:0000256" key="9">
    <source>
        <dbReference type="ARBA" id="ARBA00023211"/>
    </source>
</evidence>
<dbReference type="SUPFAM" id="SSF68923">
    <property type="entry name" value="PEP carboxykinase N-terminal domain"/>
    <property type="match status" value="1"/>
</dbReference>
<feature type="binding site" evidence="11">
    <location>
        <begin position="234"/>
        <end position="236"/>
    </location>
    <ligand>
        <name>substrate</name>
    </ligand>
</feature>
<comment type="catalytic activity">
    <reaction evidence="11">
        <text>oxaloacetate + GTP = phosphoenolpyruvate + GDP + CO2</text>
        <dbReference type="Rhea" id="RHEA:10388"/>
        <dbReference type="ChEBI" id="CHEBI:16452"/>
        <dbReference type="ChEBI" id="CHEBI:16526"/>
        <dbReference type="ChEBI" id="CHEBI:37565"/>
        <dbReference type="ChEBI" id="CHEBI:58189"/>
        <dbReference type="ChEBI" id="CHEBI:58702"/>
        <dbReference type="EC" id="4.1.1.32"/>
    </reaction>
</comment>
<dbReference type="AlphaFoldDB" id="A0A656HIX9"/>
<feature type="binding site" evidence="11">
    <location>
        <position position="405"/>
    </location>
    <ligand>
        <name>GTP</name>
        <dbReference type="ChEBI" id="CHEBI:37565"/>
    </ligand>
</feature>
<evidence type="ECO:0000256" key="8">
    <source>
        <dbReference type="ARBA" id="ARBA00023134"/>
    </source>
</evidence>
<feature type="domain" description="Phosphoenolpyruvate carboxykinase GTP-utilising N-terminal" evidence="13">
    <location>
        <begin position="32"/>
        <end position="255"/>
    </location>
</feature>
<dbReference type="EMBL" id="JH651384">
    <property type="protein sequence ID" value="EIJ36931.1"/>
    <property type="molecule type" value="Genomic_DNA"/>
</dbReference>
<evidence type="ECO:0000259" key="12">
    <source>
        <dbReference type="Pfam" id="PF00821"/>
    </source>
</evidence>
<dbReference type="FunFam" id="3.40.449.10:FF:000005">
    <property type="entry name" value="Phosphoenolpyruvate carboxykinase [GTP]"/>
    <property type="match status" value="1"/>
</dbReference>
<keyword evidence="14" id="KW-0808">Transferase</keyword>
<comment type="cofactor">
    <cofactor evidence="11">
        <name>Mn(2+)</name>
        <dbReference type="ChEBI" id="CHEBI:29035"/>
    </cofactor>
    <text evidence="11">Binds 1 Mn(2+) ion per subunit.</text>
</comment>
<evidence type="ECO:0000256" key="10">
    <source>
        <dbReference type="ARBA" id="ARBA00023239"/>
    </source>
</evidence>
<evidence type="ECO:0000256" key="3">
    <source>
        <dbReference type="ARBA" id="ARBA00011245"/>
    </source>
</evidence>
<dbReference type="UniPathway" id="UPA00138"/>
<gene>
    <name evidence="11" type="primary">pckG</name>
    <name evidence="14" type="ORF">Thini_4453</name>
</gene>
<dbReference type="GO" id="GO:0030145">
    <property type="term" value="F:manganese ion binding"/>
    <property type="evidence" value="ECO:0007669"/>
    <property type="project" value="UniProtKB-UniRule"/>
</dbReference>
<name>A0A656HIX9_THINJ</name>
<dbReference type="PANTHER" id="PTHR11561:SF0">
    <property type="entry name" value="PHOSPHOENOLPYRUVATE CARBOXYKINASE [GTP]-RELATED"/>
    <property type="match status" value="1"/>
</dbReference>
<protein>
    <recommendedName>
        <fullName evidence="11">Phosphoenolpyruvate carboxykinase [GTP]</fullName>
        <shortName evidence="11">PEP carboxykinase</shortName>
        <shortName evidence="11">PEPCK</shortName>
        <ecNumber evidence="11">4.1.1.32</ecNumber>
    </recommendedName>
    <alternativeName>
        <fullName evidence="11">GTP-dependent phosphoenolpyruvate carboxykinase</fullName>
        <shortName evidence="11">GTP-PEPCK</shortName>
    </alternativeName>
</protein>
<dbReference type="GO" id="GO:0006094">
    <property type="term" value="P:gluconeogenesis"/>
    <property type="evidence" value="ECO:0007669"/>
    <property type="project" value="UniProtKB-UniRule"/>
</dbReference>
<dbReference type="GO" id="GO:0006107">
    <property type="term" value="P:oxaloacetate metabolic process"/>
    <property type="evidence" value="ECO:0007669"/>
    <property type="project" value="TreeGrafter"/>
</dbReference>
<evidence type="ECO:0000256" key="11">
    <source>
        <dbReference type="HAMAP-Rule" id="MF_00452"/>
    </source>
</evidence>
<keyword evidence="14" id="KW-0670">Pyruvate</keyword>
<dbReference type="GO" id="GO:0005829">
    <property type="term" value="C:cytosol"/>
    <property type="evidence" value="ECO:0007669"/>
    <property type="project" value="TreeGrafter"/>
</dbReference>
<keyword evidence="8 11" id="KW-0342">GTP-binding</keyword>
<dbReference type="HAMAP" id="MF_00452">
    <property type="entry name" value="PEPCK_GTP"/>
    <property type="match status" value="1"/>
</dbReference>
<comment type="subcellular location">
    <subcellularLocation>
        <location evidence="11">Cytoplasm</location>
    </subcellularLocation>
</comment>
<feature type="active site" evidence="11">
    <location>
        <position position="287"/>
    </location>
</feature>
<dbReference type="InterPro" id="IPR013035">
    <property type="entry name" value="PEP_carboxykinase_C"/>
</dbReference>
<evidence type="ECO:0000256" key="4">
    <source>
        <dbReference type="ARBA" id="ARBA00022432"/>
    </source>
</evidence>
<comment type="similarity">
    <text evidence="2 11">Belongs to the phosphoenolpyruvate carboxykinase [GTP] family.</text>
</comment>
<dbReference type="RefSeq" id="WP_002710794.1">
    <property type="nucleotide sequence ID" value="NZ_JH651384.1"/>
</dbReference>
<dbReference type="GO" id="GO:0016301">
    <property type="term" value="F:kinase activity"/>
    <property type="evidence" value="ECO:0007669"/>
    <property type="project" value="UniProtKB-KW"/>
</dbReference>
<evidence type="ECO:0000256" key="1">
    <source>
        <dbReference type="ARBA" id="ARBA00004742"/>
    </source>
</evidence>
<dbReference type="GO" id="GO:0033993">
    <property type="term" value="P:response to lipid"/>
    <property type="evidence" value="ECO:0007669"/>
    <property type="project" value="TreeGrafter"/>
</dbReference>
<dbReference type="Gene3D" id="3.40.449.10">
    <property type="entry name" value="Phosphoenolpyruvate Carboxykinase, domain 1"/>
    <property type="match status" value="1"/>
</dbReference>
<feature type="binding site" evidence="11">
    <location>
        <begin position="529"/>
        <end position="532"/>
    </location>
    <ligand>
        <name>GTP</name>
        <dbReference type="ChEBI" id="CHEBI:37565"/>
    </ligand>
</feature>
<feature type="binding site" evidence="11">
    <location>
        <begin position="403"/>
        <end position="405"/>
    </location>
    <ligand>
        <name>substrate</name>
    </ligand>
</feature>
<feature type="binding site" evidence="11">
    <location>
        <position position="263"/>
    </location>
    <ligand>
        <name>Mn(2+)</name>
        <dbReference type="ChEBI" id="CHEBI:29035"/>
    </ligand>
</feature>
<evidence type="ECO:0000313" key="14">
    <source>
        <dbReference type="EMBL" id="EIJ36931.1"/>
    </source>
</evidence>
<dbReference type="SUPFAM" id="SSF53795">
    <property type="entry name" value="PEP carboxykinase-like"/>
    <property type="match status" value="1"/>
</dbReference>
<dbReference type="InterPro" id="IPR008209">
    <property type="entry name" value="PEP_carboxykinase_GTP"/>
</dbReference>
<feature type="domain" description="Phosphoenolpyruvate carboxykinase C-terminal P-loop" evidence="12">
    <location>
        <begin position="259"/>
        <end position="614"/>
    </location>
</feature>
<dbReference type="CDD" id="cd00819">
    <property type="entry name" value="PEPCK_GTP"/>
    <property type="match status" value="1"/>
</dbReference>
<comment type="caution">
    <text evidence="11">Lacks conserved residue(s) required for the propagation of feature annotation.</text>
</comment>
<accession>A0A656HIX9</accession>
<sequence>MTIAKKPYSPEEQKNFIIRDGAEYTKNRQLLEWVADMAMLCEPDQIYWCDGSEQEYQRLCDKMVEHGTFTRLNPQKRPNSFLARSHPSDVARVEERTFICTPRQEDAGPTNNWMEPRQCKLLLKDMFKGCMHGRTLYVIPFSMGPLKSPIAHIGVEITDSPYVVVNQRIMTRMGQHVLDVLGDHGEFVPCMHSVGAPLEPGEQDVPWPCAPNIEDKYITHFPETREIWSYGSGYGGNALLGKKCFALRIASVMGRDEGWLAEHMLVLGVESPEHKKMYVAAAFPSTCGKTNFAMLQPPKGYEGWKVTTLGDDIAWIKPNPNDGKFYAINPEYGLFGVAPGTNEVSNPNALDALKENCIFTNCALTNDGDVWWEGMTKQPPAHLIDWKGEDWTPGCGRPAAHPNSRYTAPASACPSIDPDWEKPAGVPISAFLFGGRVSHHFPLAFQSYNWEHGVYMAATMGSEATAAAIGQAEIRRDPMAMLPFCGYNMGEYWRHWLRIGRRNVSTPPRIFRVNWFRKDKDGKFIWPGFGENMRVLEWVVRRCNGVARAVESPLGWVPDYDDFNWKGLEFSKEDFYSIMNINRDIARHETNEQEELFTLFGDHLPREMEIERELQLARLYHSPAVWDLSATS</sequence>
<evidence type="ECO:0000256" key="5">
    <source>
        <dbReference type="ARBA" id="ARBA00022723"/>
    </source>
</evidence>
<keyword evidence="10 11" id="KW-0456">Lyase</keyword>
<keyword evidence="4 11" id="KW-0312">Gluconeogenesis</keyword>
<feature type="binding site" evidence="11">
    <location>
        <position position="285"/>
    </location>
    <ligand>
        <name>substrate</name>
    </ligand>
</feature>
<dbReference type="GO" id="GO:0019543">
    <property type="term" value="P:propionate catabolic process"/>
    <property type="evidence" value="ECO:0007669"/>
    <property type="project" value="TreeGrafter"/>
</dbReference>
<keyword evidence="7 11" id="KW-0210">Decarboxylase</keyword>
<feature type="binding site" evidence="11">
    <location>
        <position position="312"/>
    </location>
    <ligand>
        <name>Mn(2+)</name>
        <dbReference type="ChEBI" id="CHEBI:29035"/>
    </ligand>
</feature>
<reference evidence="15" key="1">
    <citation type="journal article" date="2011" name="Stand. Genomic Sci.">
        <title>Genome sequence of the filamentous, gliding Thiothrix nivea neotype strain (JP2(T)).</title>
        <authorList>
            <person name="Lapidus A."/>
            <person name="Nolan M."/>
            <person name="Lucas S."/>
            <person name="Glavina Del Rio T."/>
            <person name="Tice H."/>
            <person name="Cheng J.F."/>
            <person name="Tapia R."/>
            <person name="Han C."/>
            <person name="Goodwin L."/>
            <person name="Pitluck S."/>
            <person name="Liolios K."/>
            <person name="Pagani I."/>
            <person name="Ivanova N."/>
            <person name="Huntemann M."/>
            <person name="Mavromatis K."/>
            <person name="Mikhailova N."/>
            <person name="Pati A."/>
            <person name="Chen A."/>
            <person name="Palaniappan K."/>
            <person name="Land M."/>
            <person name="Brambilla E.M."/>
            <person name="Rohde M."/>
            <person name="Abt B."/>
            <person name="Verbarg S."/>
            <person name="Goker M."/>
            <person name="Bristow J."/>
            <person name="Eisen J.A."/>
            <person name="Markowitz V."/>
            <person name="Hugenholtz P."/>
            <person name="Kyrpides N.C."/>
            <person name="Klenk H.P."/>
            <person name="Woyke T."/>
        </authorList>
    </citation>
    <scope>NUCLEOTIDE SEQUENCE [LARGE SCALE GENOMIC DNA]</scope>
    <source>
        <strain evidence="15">ATCC 35100 / DSM 5205 / JP2</strain>
    </source>
</reference>
<evidence type="ECO:0000256" key="2">
    <source>
        <dbReference type="ARBA" id="ARBA00005796"/>
    </source>
</evidence>
<keyword evidence="15" id="KW-1185">Reference proteome</keyword>
<comment type="subunit">
    <text evidence="3 11">Monomer.</text>
</comment>
<keyword evidence="6 11" id="KW-0547">Nucleotide-binding</keyword>
<dbReference type="Proteomes" id="UP000005317">
    <property type="component" value="Unassembled WGS sequence"/>
</dbReference>
<dbReference type="GO" id="GO:0042594">
    <property type="term" value="P:response to starvation"/>
    <property type="evidence" value="ECO:0007669"/>
    <property type="project" value="TreeGrafter"/>
</dbReference>
<dbReference type="InterPro" id="IPR008210">
    <property type="entry name" value="PEP_carboxykinase_N"/>
</dbReference>
<proteinExistence type="inferred from homology"/>
<dbReference type="GO" id="GO:0005525">
    <property type="term" value="F:GTP binding"/>
    <property type="evidence" value="ECO:0007669"/>
    <property type="project" value="UniProtKB-UniRule"/>
</dbReference>
<organism evidence="14 15">
    <name type="scientific">Thiothrix nivea (strain ATCC 35100 / DSM 5205 / JP2)</name>
    <dbReference type="NCBI Taxonomy" id="870187"/>
    <lineage>
        <taxon>Bacteria</taxon>
        <taxon>Pseudomonadati</taxon>
        <taxon>Pseudomonadota</taxon>
        <taxon>Gammaproteobacteria</taxon>
        <taxon>Thiotrichales</taxon>
        <taxon>Thiotrichaceae</taxon>
        <taxon>Thiothrix</taxon>
    </lineage>
</organism>
<dbReference type="Pfam" id="PF17297">
    <property type="entry name" value="PEPCK_N"/>
    <property type="match status" value="1"/>
</dbReference>
<dbReference type="GO" id="GO:0004613">
    <property type="term" value="F:phosphoenolpyruvate carboxykinase (GTP) activity"/>
    <property type="evidence" value="ECO:0007669"/>
    <property type="project" value="UniProtKB-UniRule"/>
</dbReference>
<dbReference type="Pfam" id="PF00821">
    <property type="entry name" value="PEPCK_GTP"/>
    <property type="match status" value="1"/>
</dbReference>
<dbReference type="InterPro" id="IPR035078">
    <property type="entry name" value="PEP_carboxykinase_GTP_N"/>
</dbReference>
<keyword evidence="9 11" id="KW-0464">Manganese</keyword>
<evidence type="ECO:0000256" key="7">
    <source>
        <dbReference type="ARBA" id="ARBA00022793"/>
    </source>
</evidence>
<dbReference type="OrthoDB" id="9758871at2"/>
<feature type="binding site" evidence="11">
    <location>
        <position position="243"/>
    </location>
    <ligand>
        <name>Mn(2+)</name>
        <dbReference type="ChEBI" id="CHEBI:29035"/>
    </ligand>
</feature>
<keyword evidence="14" id="KW-0418">Kinase</keyword>
<dbReference type="PANTHER" id="PTHR11561">
    <property type="entry name" value="PHOSPHOENOLPYRUVATE CARBOXYKINASE"/>
    <property type="match status" value="1"/>
</dbReference>
<comment type="pathway">
    <text evidence="1 11">Carbohydrate biosynthesis; gluconeogenesis.</text>
</comment>
<feature type="binding site" evidence="11">
    <location>
        <position position="436"/>
    </location>
    <ligand>
        <name>GTP</name>
        <dbReference type="ChEBI" id="CHEBI:37565"/>
    </ligand>
</feature>
<feature type="binding site" evidence="11">
    <location>
        <position position="92"/>
    </location>
    <ligand>
        <name>substrate</name>
    </ligand>
</feature>
<evidence type="ECO:0000313" key="15">
    <source>
        <dbReference type="Proteomes" id="UP000005317"/>
    </source>
</evidence>
<dbReference type="GO" id="GO:0046327">
    <property type="term" value="P:glycerol biosynthetic process from pyruvate"/>
    <property type="evidence" value="ECO:0007669"/>
    <property type="project" value="TreeGrafter"/>
</dbReference>
<dbReference type="NCBIfam" id="NF003253">
    <property type="entry name" value="PRK04210.1"/>
    <property type="match status" value="1"/>
</dbReference>
<keyword evidence="11" id="KW-0963">Cytoplasm</keyword>
<comment type="function">
    <text evidence="11">Catalyzes the conversion of oxaloacetate (OAA) to phosphoenolpyruvate (PEP), the rate-limiting step in the metabolic pathway that produces glucose from lactate and other precursors derived from the citric acid cycle.</text>
</comment>
<dbReference type="Gene3D" id="3.90.228.20">
    <property type="match status" value="1"/>
</dbReference>
<dbReference type="GO" id="GO:0071333">
    <property type="term" value="P:cellular response to glucose stimulus"/>
    <property type="evidence" value="ECO:0007669"/>
    <property type="project" value="TreeGrafter"/>
</dbReference>
<evidence type="ECO:0000259" key="13">
    <source>
        <dbReference type="Pfam" id="PF17297"/>
    </source>
</evidence>
<dbReference type="EC" id="4.1.1.32" evidence="11"/>
<dbReference type="PIRSF" id="PIRSF001348">
    <property type="entry name" value="PEP_carboxykinase_GTP"/>
    <property type="match status" value="1"/>
</dbReference>
<dbReference type="InterPro" id="IPR035077">
    <property type="entry name" value="PEP_carboxykinase_GTP_C"/>
</dbReference>